<feature type="chain" id="PRO_5009448539" evidence="1">
    <location>
        <begin position="24"/>
        <end position="542"/>
    </location>
</feature>
<protein>
    <submittedName>
        <fullName evidence="2">Uncharacterized protein</fullName>
    </submittedName>
</protein>
<dbReference type="Proteomes" id="UP000177625">
    <property type="component" value="Unassembled WGS sequence"/>
</dbReference>
<keyword evidence="3" id="KW-1185">Reference proteome</keyword>
<evidence type="ECO:0000313" key="2">
    <source>
        <dbReference type="EMBL" id="CZT50971.1"/>
    </source>
</evidence>
<organism evidence="2 3">
    <name type="scientific">Rhynchosporium secalis</name>
    <name type="common">Barley scald fungus</name>
    <dbReference type="NCBI Taxonomy" id="38038"/>
    <lineage>
        <taxon>Eukaryota</taxon>
        <taxon>Fungi</taxon>
        <taxon>Dikarya</taxon>
        <taxon>Ascomycota</taxon>
        <taxon>Pezizomycotina</taxon>
        <taxon>Leotiomycetes</taxon>
        <taxon>Helotiales</taxon>
        <taxon>Ploettnerulaceae</taxon>
        <taxon>Rhynchosporium</taxon>
    </lineage>
</organism>
<keyword evidence="1" id="KW-0732">Signal</keyword>
<proteinExistence type="predicted"/>
<dbReference type="AlphaFoldDB" id="A0A1E1MPJ7"/>
<dbReference type="EMBL" id="FJVC01000461">
    <property type="protein sequence ID" value="CZT50971.1"/>
    <property type="molecule type" value="Genomic_DNA"/>
</dbReference>
<evidence type="ECO:0000256" key="1">
    <source>
        <dbReference type="SAM" id="SignalP"/>
    </source>
</evidence>
<evidence type="ECO:0000313" key="3">
    <source>
        <dbReference type="Proteomes" id="UP000177625"/>
    </source>
</evidence>
<gene>
    <name evidence="2" type="ORF">RSE6_12048</name>
</gene>
<accession>A0A1E1MPJ7</accession>
<feature type="signal peptide" evidence="1">
    <location>
        <begin position="1"/>
        <end position="23"/>
    </location>
</feature>
<reference evidence="3" key="1">
    <citation type="submission" date="2016-03" db="EMBL/GenBank/DDBJ databases">
        <authorList>
            <person name="Guldener U."/>
        </authorList>
    </citation>
    <scope>NUCLEOTIDE SEQUENCE [LARGE SCALE GENOMIC DNA]</scope>
</reference>
<name>A0A1E1MPJ7_RHYSE</name>
<sequence length="542" mass="61069">MLPFLKRLLLPLAAICFFCLLLTKSPECPRQHSPNRIPKTQEPLRISVSHSFHNESHQITQATNPVPEIHHDELSSEYIAPVAASSFKTTIPQALLGLTTCPRFPNRFTGHIRLSIPLFNISMNPPGETEKRRTFWNPTIFALPYWADNQYIIVSMVVATGVAYRRNVVCEASICHPRTKHSTTSRERLCTEEDLQVLGPNGGLRCVTTPIEVDVPPTPAERCSGPEQTLADIPGFHDPRLFYSGRGEPILMVVSQSRYSCIGLWAIDLRVIYPAIDATFSSSPRRLGPGPLMSYPTLTELTRNPASIRQSYEKNWVLFFPSPSTSYLQYELNSTTRTFAQLIGGGLTTQNLTDRLEEPCLSDQHNETETDVFTMNSTWHQATPALKLVLCVRSNTSCNADNFSTVFFAGIQRKHNNGFGLPLRYERYFVIWSATFPFSMLAVSQHPMLMANETNRGWKTDEMWDDVPGVNDEKREAWGEFTYTTTIAYAYGRAESDIREKGTGYLDDEVILSVGIDDRDGLYGKVLVTDLLQCLRICPGRL</sequence>